<comment type="similarity">
    <text evidence="1">Belongs to the universal ribosomal protein uL5 family.</text>
</comment>
<comment type="caution">
    <text evidence="8">The sequence shown here is derived from an EMBL/GenBank/DDBJ whole genome shotgun (WGS) entry which is preliminary data.</text>
</comment>
<dbReference type="AlphaFoldDB" id="A0A433D326"/>
<evidence type="ECO:0000259" key="7">
    <source>
        <dbReference type="Pfam" id="PF00673"/>
    </source>
</evidence>
<protein>
    <recommendedName>
        <fullName evidence="4">Large ribosomal subunit protein uL5m</fullName>
    </recommendedName>
</protein>
<accession>A0A433D326</accession>
<dbReference type="GO" id="GO:0003735">
    <property type="term" value="F:structural constituent of ribosome"/>
    <property type="evidence" value="ECO:0007669"/>
    <property type="project" value="InterPro"/>
</dbReference>
<dbReference type="PANTHER" id="PTHR11994">
    <property type="entry name" value="60S RIBOSOMAL PROTEIN L11-RELATED"/>
    <property type="match status" value="1"/>
</dbReference>
<dbReference type="FunFam" id="3.30.1440.10:FF:000001">
    <property type="entry name" value="50S ribosomal protein L5"/>
    <property type="match status" value="1"/>
</dbReference>
<name>A0A433D326_9FUNG</name>
<evidence type="ECO:0000256" key="3">
    <source>
        <dbReference type="ARBA" id="ARBA00023274"/>
    </source>
</evidence>
<keyword evidence="3" id="KW-0687">Ribonucleoprotein</keyword>
<evidence type="ECO:0000313" key="9">
    <source>
        <dbReference type="Proteomes" id="UP000268093"/>
    </source>
</evidence>
<reference evidence="8 9" key="1">
    <citation type="journal article" date="2018" name="New Phytol.">
        <title>Phylogenomics of Endogonaceae and evolution of mycorrhizas within Mucoromycota.</title>
        <authorList>
            <person name="Chang Y."/>
            <person name="Desiro A."/>
            <person name="Na H."/>
            <person name="Sandor L."/>
            <person name="Lipzen A."/>
            <person name="Clum A."/>
            <person name="Barry K."/>
            <person name="Grigoriev I.V."/>
            <person name="Martin F.M."/>
            <person name="Stajich J.E."/>
            <person name="Smith M.E."/>
            <person name="Bonito G."/>
            <person name="Spatafora J.W."/>
        </authorList>
    </citation>
    <scope>NUCLEOTIDE SEQUENCE [LARGE SCALE GENOMIC DNA]</scope>
    <source>
        <strain evidence="8 9">GMNB39</strain>
    </source>
</reference>
<keyword evidence="9" id="KW-1185">Reference proteome</keyword>
<dbReference type="InterPro" id="IPR022803">
    <property type="entry name" value="Ribosomal_uL5_dom_sf"/>
</dbReference>
<feature type="domain" description="Large ribosomal subunit protein uL5 C-terminal" evidence="7">
    <location>
        <begin position="147"/>
        <end position="244"/>
    </location>
</feature>
<dbReference type="Proteomes" id="UP000268093">
    <property type="component" value="Unassembled WGS sequence"/>
</dbReference>
<dbReference type="GO" id="GO:0006412">
    <property type="term" value="P:translation"/>
    <property type="evidence" value="ECO:0007669"/>
    <property type="project" value="InterPro"/>
</dbReference>
<evidence type="ECO:0000256" key="1">
    <source>
        <dbReference type="ARBA" id="ARBA00008553"/>
    </source>
</evidence>
<dbReference type="InterPro" id="IPR031309">
    <property type="entry name" value="Ribosomal_uL5_C"/>
</dbReference>
<sequence>MILTYDHRRVKSPSFRSPELQSLADEVVARPDDEFAPNAKEAEEAEEEAEEAEEAEETEETAAAAADGSVLKRKGNKPLRPTPPLSSPKTIPQLHKITVHAMVKEAINNKASLLSAFMALQCISAARPEIIYARRSVASWKLREGMPIGVKVELRGDNMYQFLDKLVEIVLPRLKEWHGLPLSAGDGNGNLAIGFPPSALALFPEIEGSFDMFPRMTGFDVIFNTTGYTNTEGRLLLSGFSVPFREMGRAGKRE</sequence>
<proteinExistence type="inferred from homology"/>
<keyword evidence="2 8" id="KW-0689">Ribosomal protein</keyword>
<evidence type="ECO:0000256" key="5">
    <source>
        <dbReference type="SAM" id="MobiDB-lite"/>
    </source>
</evidence>
<dbReference type="SUPFAM" id="SSF55282">
    <property type="entry name" value="RL5-like"/>
    <property type="match status" value="1"/>
</dbReference>
<dbReference type="EMBL" id="RBNI01007584">
    <property type="protein sequence ID" value="RUP45238.1"/>
    <property type="molecule type" value="Genomic_DNA"/>
</dbReference>
<organism evidence="8 9">
    <name type="scientific">Jimgerdemannia flammicorona</name>
    <dbReference type="NCBI Taxonomy" id="994334"/>
    <lineage>
        <taxon>Eukaryota</taxon>
        <taxon>Fungi</taxon>
        <taxon>Fungi incertae sedis</taxon>
        <taxon>Mucoromycota</taxon>
        <taxon>Mucoromycotina</taxon>
        <taxon>Endogonomycetes</taxon>
        <taxon>Endogonales</taxon>
        <taxon>Endogonaceae</taxon>
        <taxon>Jimgerdemannia</taxon>
    </lineage>
</organism>
<dbReference type="Pfam" id="PF00673">
    <property type="entry name" value="Ribosomal_L5_C"/>
    <property type="match status" value="1"/>
</dbReference>
<dbReference type="InterPro" id="IPR002132">
    <property type="entry name" value="Ribosomal_uL5"/>
</dbReference>
<evidence type="ECO:0000313" key="8">
    <source>
        <dbReference type="EMBL" id="RUP45238.1"/>
    </source>
</evidence>
<dbReference type="GO" id="GO:0005840">
    <property type="term" value="C:ribosome"/>
    <property type="evidence" value="ECO:0007669"/>
    <property type="project" value="UniProtKB-KW"/>
</dbReference>
<feature type="compositionally biased region" description="Acidic residues" evidence="5">
    <location>
        <begin position="43"/>
        <end position="60"/>
    </location>
</feature>
<feature type="domain" description="Large ribosomal subunit protein uL5 N-terminal" evidence="6">
    <location>
        <begin position="89"/>
        <end position="143"/>
    </location>
</feature>
<dbReference type="OrthoDB" id="539541at2759"/>
<evidence type="ECO:0000256" key="4">
    <source>
        <dbReference type="ARBA" id="ARBA00040368"/>
    </source>
</evidence>
<dbReference type="Gene3D" id="3.30.1440.10">
    <property type="match status" value="1"/>
</dbReference>
<dbReference type="Pfam" id="PF00281">
    <property type="entry name" value="Ribosomal_L5"/>
    <property type="match status" value="1"/>
</dbReference>
<dbReference type="InterPro" id="IPR031310">
    <property type="entry name" value="Ribosomal_uL5_N"/>
</dbReference>
<feature type="region of interest" description="Disordered" evidence="5">
    <location>
        <begin position="1"/>
        <end position="91"/>
    </location>
</feature>
<dbReference type="GO" id="GO:1990904">
    <property type="term" value="C:ribonucleoprotein complex"/>
    <property type="evidence" value="ECO:0007669"/>
    <property type="project" value="UniProtKB-KW"/>
</dbReference>
<evidence type="ECO:0000256" key="2">
    <source>
        <dbReference type="ARBA" id="ARBA00022980"/>
    </source>
</evidence>
<evidence type="ECO:0000259" key="6">
    <source>
        <dbReference type="Pfam" id="PF00281"/>
    </source>
</evidence>
<gene>
    <name evidence="8" type="ORF">BC936DRAFT_148438</name>
</gene>